<feature type="domain" description="SLH" evidence="2">
    <location>
        <begin position="381"/>
        <end position="434"/>
    </location>
</feature>
<dbReference type="InterPro" id="IPR008965">
    <property type="entry name" value="CBM2/CBM3_carb-bd_dom_sf"/>
</dbReference>
<dbReference type="GO" id="GO:0030246">
    <property type="term" value="F:carbohydrate binding"/>
    <property type="evidence" value="ECO:0007669"/>
    <property type="project" value="InterPro"/>
</dbReference>
<dbReference type="InterPro" id="IPR001119">
    <property type="entry name" value="SLH_dom"/>
</dbReference>
<keyword evidence="4" id="KW-1185">Reference proteome</keyword>
<organism evidence="3 4">
    <name type="scientific">Paenibacillus oryzisoli</name>
    <dbReference type="NCBI Taxonomy" id="1850517"/>
    <lineage>
        <taxon>Bacteria</taxon>
        <taxon>Bacillati</taxon>
        <taxon>Bacillota</taxon>
        <taxon>Bacilli</taxon>
        <taxon>Bacillales</taxon>
        <taxon>Paenibacillaceae</taxon>
        <taxon>Paenibacillus</taxon>
    </lineage>
</organism>
<dbReference type="EMBL" id="LYPB01000044">
    <property type="protein sequence ID" value="OAS22730.1"/>
    <property type="molecule type" value="Genomic_DNA"/>
</dbReference>
<evidence type="ECO:0000313" key="3">
    <source>
        <dbReference type="EMBL" id="OAS22730.1"/>
    </source>
</evidence>
<dbReference type="PANTHER" id="PTHR43308">
    <property type="entry name" value="OUTER MEMBRANE PROTEIN ALPHA-RELATED"/>
    <property type="match status" value="1"/>
</dbReference>
<feature type="signal peptide" evidence="1">
    <location>
        <begin position="1"/>
        <end position="25"/>
    </location>
</feature>
<protein>
    <recommendedName>
        <fullName evidence="2">SLH domain-containing protein</fullName>
    </recommendedName>
</protein>
<evidence type="ECO:0000259" key="2">
    <source>
        <dbReference type="PROSITE" id="PS51272"/>
    </source>
</evidence>
<dbReference type="AlphaFoldDB" id="A0A198ANQ7"/>
<dbReference type="CDD" id="cd08547">
    <property type="entry name" value="Type_II_cohesin"/>
    <property type="match status" value="1"/>
</dbReference>
<gene>
    <name evidence="3" type="ORF">A8708_08855</name>
</gene>
<dbReference type="Proteomes" id="UP000078454">
    <property type="component" value="Unassembled WGS sequence"/>
</dbReference>
<feature type="domain" description="SLH" evidence="2">
    <location>
        <begin position="435"/>
        <end position="492"/>
    </location>
</feature>
<feature type="chain" id="PRO_5008278176" description="SLH domain-containing protein" evidence="1">
    <location>
        <begin position="26"/>
        <end position="492"/>
    </location>
</feature>
<comment type="caution">
    <text evidence="3">The sequence shown here is derived from an EMBL/GenBank/DDBJ whole genome shotgun (WGS) entry which is preliminary data.</text>
</comment>
<dbReference type="PROSITE" id="PS51272">
    <property type="entry name" value="SLH"/>
    <property type="match status" value="3"/>
</dbReference>
<dbReference type="InterPro" id="IPR051465">
    <property type="entry name" value="Cell_Envelope_Struct_Comp"/>
</dbReference>
<dbReference type="Gene3D" id="2.60.220.30">
    <property type="match status" value="1"/>
</dbReference>
<dbReference type="GO" id="GO:0000272">
    <property type="term" value="P:polysaccharide catabolic process"/>
    <property type="evidence" value="ECO:0007669"/>
    <property type="project" value="InterPro"/>
</dbReference>
<dbReference type="PANTHER" id="PTHR43308:SF5">
    <property type="entry name" value="S-LAYER PROTEIN _ PEPTIDOGLYCAN ENDO-BETA-N-ACETYLGLUCOSAMINIDASE"/>
    <property type="match status" value="1"/>
</dbReference>
<dbReference type="Gene3D" id="2.60.40.680">
    <property type="match status" value="1"/>
</dbReference>
<feature type="domain" description="SLH" evidence="2">
    <location>
        <begin position="316"/>
        <end position="379"/>
    </location>
</feature>
<proteinExistence type="predicted"/>
<evidence type="ECO:0000313" key="4">
    <source>
        <dbReference type="Proteomes" id="UP000078454"/>
    </source>
</evidence>
<dbReference type="SUPFAM" id="SSF49384">
    <property type="entry name" value="Carbohydrate-binding domain"/>
    <property type="match status" value="1"/>
</dbReference>
<name>A0A198ANQ7_9BACL</name>
<accession>A0A198ANQ7</accession>
<reference evidence="3 4" key="1">
    <citation type="submission" date="2016-05" db="EMBL/GenBank/DDBJ databases">
        <title>Paenibacillus sp. 1ZS3-15 nov., isolated from the rhizosphere soil.</title>
        <authorList>
            <person name="Zhang X.X."/>
            <person name="Zhang J."/>
        </authorList>
    </citation>
    <scope>NUCLEOTIDE SEQUENCE [LARGE SCALE GENOMIC DNA]</scope>
    <source>
        <strain evidence="3 4">1ZS3-15</strain>
    </source>
</reference>
<evidence type="ECO:0000256" key="1">
    <source>
        <dbReference type="SAM" id="SignalP"/>
    </source>
</evidence>
<dbReference type="Pfam" id="PF00963">
    <property type="entry name" value="Cohesin"/>
    <property type="match status" value="1"/>
</dbReference>
<dbReference type="RefSeq" id="WP_068662070.1">
    <property type="nucleotide sequence ID" value="NZ_LYPB01000044.1"/>
</dbReference>
<keyword evidence="1" id="KW-0732">Signal</keyword>
<dbReference type="STRING" id="1850517.A8708_08855"/>
<dbReference type="InterPro" id="IPR002102">
    <property type="entry name" value="Cohesin_dom"/>
</dbReference>
<dbReference type="Pfam" id="PF00395">
    <property type="entry name" value="SLH"/>
    <property type="match status" value="3"/>
</dbReference>
<sequence length="492" mass="53230">MARKKQALFITLISLTLLLPQQIMAATYSPSIFMEASKTALNRGEEVTITVKGNNVEDLYAYQLNLYFDPNLLKFKLGSESTSKVGFSTPVTFSEIGGTHLVFGQTKTGKVTGDNGLQDLATFTFTTTGYGTANITLKDTLLIDSKEPQSTTTVAMATYSVVTRDDNEYSGVVSPSTPSNEGTIVTEGGTLTLNGAKIDVPAGAKDSSIKVTVDKVSDTSILPIDSSLTLVSDVYEIKKDKEGDFNKPVTITLPFDKTSVDFTKSLVGVYWLNEQTHTWVQLDDLQVDQTNGTASGSVKHFTKFAVLVSDKKAANPDETSFTDVKGHWAEASIRELIKQGAINGYSDNTFKPDNQITRAEFVTVIVKALKLKAQDGNSFEDTSTHWASNAISTATALGIVNGYTEQSFGPDDLITREQMAAIIIRAAQIEPINKNIDFSDRSTVSDWAYSALATAIAQGLINGYEGNTVKPQANATRAEAITVILRALELKK</sequence>